<keyword evidence="15" id="KW-1185">Reference proteome</keyword>
<feature type="signal peptide" evidence="12">
    <location>
        <begin position="1"/>
        <end position="28"/>
    </location>
</feature>
<dbReference type="PRINTS" id="PR00461">
    <property type="entry name" value="PLPEROXIDASE"/>
</dbReference>
<evidence type="ECO:0000313" key="15">
    <source>
        <dbReference type="Proteomes" id="UP000224567"/>
    </source>
</evidence>
<evidence type="ECO:0000256" key="8">
    <source>
        <dbReference type="ARBA" id="ARBA00023004"/>
    </source>
</evidence>
<dbReference type="Proteomes" id="UP000224567">
    <property type="component" value="Unassembled WGS sequence"/>
</dbReference>
<feature type="chain" id="PRO_5013794095" description="peroxidase" evidence="12">
    <location>
        <begin position="29"/>
        <end position="210"/>
    </location>
</feature>
<dbReference type="PROSITE" id="PS00435">
    <property type="entry name" value="PEROXIDASE_1"/>
    <property type="match status" value="1"/>
</dbReference>
<comment type="caution">
    <text evidence="14">The sequence shown here is derived from an EMBL/GenBank/DDBJ whole genome shotgun (WGS) entry which is preliminary data.</text>
</comment>
<feature type="disulfide bond" evidence="11">
    <location>
        <begin position="95"/>
        <end position="121"/>
    </location>
</feature>
<proteinExistence type="inferred from homology"/>
<dbReference type="EMBL" id="MLFT02000003">
    <property type="protein sequence ID" value="PHT54227.1"/>
    <property type="molecule type" value="Genomic_DNA"/>
</dbReference>
<keyword evidence="5" id="KW-0349">Heme</keyword>
<keyword evidence="10" id="KW-0106">Calcium</keyword>
<dbReference type="EC" id="1.11.1.7" evidence="3"/>
<evidence type="ECO:0000256" key="12">
    <source>
        <dbReference type="SAM" id="SignalP"/>
    </source>
</evidence>
<evidence type="ECO:0000256" key="4">
    <source>
        <dbReference type="ARBA" id="ARBA00022559"/>
    </source>
</evidence>
<keyword evidence="4 14" id="KW-0575">Peroxidase</keyword>
<dbReference type="GO" id="GO:0020037">
    <property type="term" value="F:heme binding"/>
    <property type="evidence" value="ECO:0007669"/>
    <property type="project" value="InterPro"/>
</dbReference>
<dbReference type="InterPro" id="IPR010255">
    <property type="entry name" value="Haem_peroxidase_sf"/>
</dbReference>
<keyword evidence="8 10" id="KW-0408">Iron</keyword>
<dbReference type="Gene3D" id="1.10.420.10">
    <property type="entry name" value="Peroxidase, domain 2"/>
    <property type="match status" value="1"/>
</dbReference>
<feature type="binding site" evidence="10">
    <location>
        <position position="134"/>
    </location>
    <ligand>
        <name>Ca(2+)</name>
        <dbReference type="ChEBI" id="CHEBI:29108"/>
        <label>2</label>
    </ligand>
</feature>
<comment type="cofactor">
    <cofactor evidence="10">
        <name>Ca(2+)</name>
        <dbReference type="ChEBI" id="CHEBI:29108"/>
    </cofactor>
    <text evidence="10">Binds 2 calcium ions per subunit.</text>
</comment>
<dbReference type="GO" id="GO:0046872">
    <property type="term" value="F:metal ion binding"/>
    <property type="evidence" value="ECO:0007669"/>
    <property type="project" value="UniProtKB-KW"/>
</dbReference>
<gene>
    <name evidence="14" type="ORF">CQW23_08689</name>
</gene>
<reference evidence="14 15" key="1">
    <citation type="journal article" date="2017" name="Genome Biol.">
        <title>New reference genome sequences of hot pepper reveal the massive evolution of plant disease-resistance genes by retroduplication.</title>
        <authorList>
            <person name="Kim S."/>
            <person name="Park J."/>
            <person name="Yeom S.I."/>
            <person name="Kim Y.M."/>
            <person name="Seo E."/>
            <person name="Kim K.T."/>
            <person name="Kim M.S."/>
            <person name="Lee J.M."/>
            <person name="Cheong K."/>
            <person name="Shin H.S."/>
            <person name="Kim S.B."/>
            <person name="Han K."/>
            <person name="Lee J."/>
            <person name="Park M."/>
            <person name="Lee H.A."/>
            <person name="Lee H.Y."/>
            <person name="Lee Y."/>
            <person name="Oh S."/>
            <person name="Lee J.H."/>
            <person name="Choi E."/>
            <person name="Choi E."/>
            <person name="Lee S.E."/>
            <person name="Jeon J."/>
            <person name="Kim H."/>
            <person name="Choi G."/>
            <person name="Song H."/>
            <person name="Lee J."/>
            <person name="Lee S.C."/>
            <person name="Kwon J.K."/>
            <person name="Lee H.Y."/>
            <person name="Koo N."/>
            <person name="Hong Y."/>
            <person name="Kim R.W."/>
            <person name="Kang W.H."/>
            <person name="Huh J.H."/>
            <person name="Kang B.C."/>
            <person name="Yang T.J."/>
            <person name="Lee Y.H."/>
            <person name="Bennetzen J.L."/>
            <person name="Choi D."/>
        </authorList>
    </citation>
    <scope>NUCLEOTIDE SEQUENCE [LARGE SCALE GENOMIC DNA]</scope>
    <source>
        <strain evidence="15">cv. PBC81</strain>
    </source>
</reference>
<dbReference type="STRING" id="33114.A0A2G2X9S2"/>
<evidence type="ECO:0000256" key="3">
    <source>
        <dbReference type="ARBA" id="ARBA00012313"/>
    </source>
</evidence>
<dbReference type="OrthoDB" id="2113341at2759"/>
<evidence type="ECO:0000256" key="9">
    <source>
        <dbReference type="PIRSR" id="PIRSR600823-2"/>
    </source>
</evidence>
<sequence>MLLQKQIFQVLLILLVGLFLALPKKALAQGTWLLYQVGGPSWTVKLGRRDSTTVSHALAKTDLPGPFDPLGTKKGLSTRDMVALSGAHSIGQAQCFLFRNKIYSNATDIDVGFASSRRRQCPRKDQNGNLAPLDLVTPNQLDNNYFKNLRQRIFFICSTLDKFLDVSSKEETYIGWRRYPVKSFFWIFRICRQWFLLDCQNLQTSGSFPC</sequence>
<dbReference type="GO" id="GO:0140825">
    <property type="term" value="F:lactoperoxidase activity"/>
    <property type="evidence" value="ECO:0007669"/>
    <property type="project" value="UniProtKB-EC"/>
</dbReference>
<dbReference type="Pfam" id="PF00141">
    <property type="entry name" value="peroxidase"/>
    <property type="match status" value="1"/>
</dbReference>
<comment type="cofactor">
    <cofactor evidence="10">
        <name>heme b</name>
        <dbReference type="ChEBI" id="CHEBI:60344"/>
    </cofactor>
    <text evidence="10">Binds 1 heme b (iron(II)-protoporphyrin IX) group per subunit.</text>
</comment>
<keyword evidence="12" id="KW-0732">Signal</keyword>
<dbReference type="InterPro" id="IPR002016">
    <property type="entry name" value="Haem_peroxidase"/>
</dbReference>
<feature type="domain" description="Plant heme peroxidase family profile" evidence="13">
    <location>
        <begin position="26"/>
        <end position="188"/>
    </location>
</feature>
<dbReference type="SUPFAM" id="SSF48113">
    <property type="entry name" value="Heme-dependent peroxidases"/>
    <property type="match status" value="1"/>
</dbReference>
<dbReference type="GO" id="GO:0006979">
    <property type="term" value="P:response to oxidative stress"/>
    <property type="evidence" value="ECO:0007669"/>
    <property type="project" value="InterPro"/>
</dbReference>
<dbReference type="PRINTS" id="PR00458">
    <property type="entry name" value="PEROXIDASE"/>
</dbReference>
<evidence type="ECO:0000256" key="10">
    <source>
        <dbReference type="PIRSR" id="PIRSR600823-3"/>
    </source>
</evidence>
<evidence type="ECO:0000256" key="1">
    <source>
        <dbReference type="ARBA" id="ARBA00000189"/>
    </source>
</evidence>
<organism evidence="14 15">
    <name type="scientific">Capsicum baccatum</name>
    <name type="common">Peruvian pepper</name>
    <dbReference type="NCBI Taxonomy" id="33114"/>
    <lineage>
        <taxon>Eukaryota</taxon>
        <taxon>Viridiplantae</taxon>
        <taxon>Streptophyta</taxon>
        <taxon>Embryophyta</taxon>
        <taxon>Tracheophyta</taxon>
        <taxon>Spermatophyta</taxon>
        <taxon>Magnoliopsida</taxon>
        <taxon>eudicotyledons</taxon>
        <taxon>Gunneridae</taxon>
        <taxon>Pentapetalae</taxon>
        <taxon>asterids</taxon>
        <taxon>lamiids</taxon>
        <taxon>Solanales</taxon>
        <taxon>Solanaceae</taxon>
        <taxon>Solanoideae</taxon>
        <taxon>Capsiceae</taxon>
        <taxon>Capsicum</taxon>
    </lineage>
</organism>
<feature type="binding site" description="axial binding residue" evidence="10">
    <location>
        <position position="88"/>
    </location>
    <ligand>
        <name>heme b</name>
        <dbReference type="ChEBI" id="CHEBI:60344"/>
    </ligand>
    <ligandPart>
        <name>Fe</name>
        <dbReference type="ChEBI" id="CHEBI:18248"/>
    </ligandPart>
</feature>
<evidence type="ECO:0000256" key="5">
    <source>
        <dbReference type="ARBA" id="ARBA00022617"/>
    </source>
</evidence>
<keyword evidence="11" id="KW-1015">Disulfide bond</keyword>
<dbReference type="AlphaFoldDB" id="A0A2G2X9S2"/>
<comment type="catalytic activity">
    <reaction evidence="1">
        <text>2 a phenolic donor + H2O2 = 2 a phenolic radical donor + 2 H2O</text>
        <dbReference type="Rhea" id="RHEA:56136"/>
        <dbReference type="ChEBI" id="CHEBI:15377"/>
        <dbReference type="ChEBI" id="CHEBI:16240"/>
        <dbReference type="ChEBI" id="CHEBI:139520"/>
        <dbReference type="ChEBI" id="CHEBI:139521"/>
        <dbReference type="EC" id="1.11.1.7"/>
    </reaction>
</comment>
<comment type="similarity">
    <text evidence="2">Belongs to the peroxidase family. Ascorbate peroxidase subfamily.</text>
</comment>
<protein>
    <recommendedName>
        <fullName evidence="3">peroxidase</fullName>
        <ecNumber evidence="3">1.11.1.7</ecNumber>
    </recommendedName>
</protein>
<evidence type="ECO:0000259" key="13">
    <source>
        <dbReference type="PROSITE" id="PS50873"/>
    </source>
</evidence>
<keyword evidence="7" id="KW-0560">Oxidoreductase</keyword>
<accession>A0A2G2X9S2</accession>
<evidence type="ECO:0000256" key="2">
    <source>
        <dbReference type="ARBA" id="ARBA00006873"/>
    </source>
</evidence>
<evidence type="ECO:0000256" key="11">
    <source>
        <dbReference type="PIRSR" id="PIRSR600823-5"/>
    </source>
</evidence>
<dbReference type="PANTHER" id="PTHR31388">
    <property type="entry name" value="PEROXIDASE 72-RELATED"/>
    <property type="match status" value="1"/>
</dbReference>
<dbReference type="PROSITE" id="PS50873">
    <property type="entry name" value="PEROXIDASE_4"/>
    <property type="match status" value="1"/>
</dbReference>
<name>A0A2G2X9S2_CAPBA</name>
<feature type="binding site" evidence="10">
    <location>
        <position position="137"/>
    </location>
    <ligand>
        <name>Ca(2+)</name>
        <dbReference type="ChEBI" id="CHEBI:29108"/>
        <label>2</label>
    </ligand>
</feature>
<feature type="binding site" evidence="9">
    <location>
        <position position="64"/>
    </location>
    <ligand>
        <name>substrate</name>
    </ligand>
</feature>
<dbReference type="InterPro" id="IPR000823">
    <property type="entry name" value="Peroxidase_pln"/>
</dbReference>
<dbReference type="PANTHER" id="PTHR31388:SF115">
    <property type="entry name" value="PEROXIDASE 5"/>
    <property type="match status" value="1"/>
</dbReference>
<reference evidence="15" key="2">
    <citation type="journal article" date="2017" name="J. Anim. Genet.">
        <title>Multiple reference genome sequences of hot pepper reveal the massive evolution of plant disease resistance genes by retroduplication.</title>
        <authorList>
            <person name="Kim S."/>
            <person name="Park J."/>
            <person name="Yeom S.-I."/>
            <person name="Kim Y.-M."/>
            <person name="Seo E."/>
            <person name="Kim K.-T."/>
            <person name="Kim M.-S."/>
            <person name="Lee J.M."/>
            <person name="Cheong K."/>
            <person name="Shin H.-S."/>
            <person name="Kim S.-B."/>
            <person name="Han K."/>
            <person name="Lee J."/>
            <person name="Park M."/>
            <person name="Lee H.-A."/>
            <person name="Lee H.-Y."/>
            <person name="Lee Y."/>
            <person name="Oh S."/>
            <person name="Lee J.H."/>
            <person name="Choi E."/>
            <person name="Choi E."/>
            <person name="Lee S.E."/>
            <person name="Jeon J."/>
            <person name="Kim H."/>
            <person name="Choi G."/>
            <person name="Song H."/>
            <person name="Lee J."/>
            <person name="Lee S.-C."/>
            <person name="Kwon J.-K."/>
            <person name="Lee H.-Y."/>
            <person name="Koo N."/>
            <person name="Hong Y."/>
            <person name="Kim R.W."/>
            <person name="Kang W.-H."/>
            <person name="Huh J.H."/>
            <person name="Kang B.-C."/>
            <person name="Yang T.-J."/>
            <person name="Lee Y.-H."/>
            <person name="Bennetzen J.L."/>
            <person name="Choi D."/>
        </authorList>
    </citation>
    <scope>NUCLEOTIDE SEQUENCE [LARGE SCALE GENOMIC DNA]</scope>
    <source>
        <strain evidence="15">cv. PBC81</strain>
    </source>
</reference>
<evidence type="ECO:0000256" key="7">
    <source>
        <dbReference type="ARBA" id="ARBA00023002"/>
    </source>
</evidence>
<keyword evidence="6 10" id="KW-0479">Metal-binding</keyword>
<evidence type="ECO:0000313" key="14">
    <source>
        <dbReference type="EMBL" id="PHT54227.1"/>
    </source>
</evidence>
<evidence type="ECO:0000256" key="6">
    <source>
        <dbReference type="ARBA" id="ARBA00022723"/>
    </source>
</evidence>
<dbReference type="InterPro" id="IPR019793">
    <property type="entry name" value="Peroxidases_heam-ligand_BS"/>
</dbReference>
<feature type="binding site" evidence="10">
    <location>
        <position position="142"/>
    </location>
    <ligand>
        <name>Ca(2+)</name>
        <dbReference type="ChEBI" id="CHEBI:29108"/>
        <label>2</label>
    </ligand>
</feature>